<keyword evidence="2" id="KW-1185">Reference proteome</keyword>
<dbReference type="AlphaFoldDB" id="A0A3S5A4S4"/>
<evidence type="ECO:0000313" key="1">
    <source>
        <dbReference type="EMBL" id="VEL06947.1"/>
    </source>
</evidence>
<accession>A0A3S5A4S4</accession>
<dbReference type="Gene3D" id="1.20.58.60">
    <property type="match status" value="1"/>
</dbReference>
<dbReference type="EMBL" id="CAAALY010000693">
    <property type="protein sequence ID" value="VEL06947.1"/>
    <property type="molecule type" value="Genomic_DNA"/>
</dbReference>
<reference evidence="1" key="1">
    <citation type="submission" date="2018-11" db="EMBL/GenBank/DDBJ databases">
        <authorList>
            <consortium name="Pathogen Informatics"/>
        </authorList>
    </citation>
    <scope>NUCLEOTIDE SEQUENCE</scope>
</reference>
<proteinExistence type="predicted"/>
<dbReference type="SUPFAM" id="SSF46966">
    <property type="entry name" value="Spectrin repeat"/>
    <property type="match status" value="1"/>
</dbReference>
<dbReference type="PANTHER" id="PTHR11915">
    <property type="entry name" value="SPECTRIN/FILAMIN RELATED CYTOSKELETAL PROTEIN"/>
    <property type="match status" value="1"/>
</dbReference>
<comment type="caution">
    <text evidence="1">The sequence shown here is derived from an EMBL/GenBank/DDBJ whole genome shotgun (WGS) entry which is preliminary data.</text>
</comment>
<sequence length="122" mass="14977">MINQYEIDITQLLRWIQEQVQRFDPNFKELKSLQAIKQQLAEFTFYIRQEKPPKYQQRSSLEARLFEIKVKQKNIGMTPYLPSDAYKFQQLDTNWTRLERVEYAFETRARRDLQRYVECQGF</sequence>
<name>A0A3S5A4S4_9PLAT</name>
<dbReference type="Proteomes" id="UP000784294">
    <property type="component" value="Unassembled WGS sequence"/>
</dbReference>
<organism evidence="1 2">
    <name type="scientific">Protopolystoma xenopodis</name>
    <dbReference type="NCBI Taxonomy" id="117903"/>
    <lineage>
        <taxon>Eukaryota</taxon>
        <taxon>Metazoa</taxon>
        <taxon>Spiralia</taxon>
        <taxon>Lophotrochozoa</taxon>
        <taxon>Platyhelminthes</taxon>
        <taxon>Monogenea</taxon>
        <taxon>Polyopisthocotylea</taxon>
        <taxon>Polystomatidea</taxon>
        <taxon>Polystomatidae</taxon>
        <taxon>Protopolystoma</taxon>
    </lineage>
</organism>
<gene>
    <name evidence="1" type="ORF">PXEA_LOCUS387</name>
</gene>
<evidence type="ECO:0000313" key="2">
    <source>
        <dbReference type="Proteomes" id="UP000784294"/>
    </source>
</evidence>
<protein>
    <submittedName>
        <fullName evidence="1">Uncharacterized protein</fullName>
    </submittedName>
</protein>